<dbReference type="Proteomes" id="UP000662914">
    <property type="component" value="Chromosome"/>
</dbReference>
<name>A0A809RLU8_9PROT</name>
<dbReference type="Pfam" id="PF08241">
    <property type="entry name" value="Methyltransf_11"/>
    <property type="match status" value="1"/>
</dbReference>
<accession>A0A809RLU8</accession>
<dbReference type="Gene3D" id="3.40.50.150">
    <property type="entry name" value="Vaccinia Virus protein VP39"/>
    <property type="match status" value="1"/>
</dbReference>
<keyword evidence="2" id="KW-0808">Transferase</keyword>
<dbReference type="CDD" id="cd02440">
    <property type="entry name" value="AdoMet_MTases"/>
    <property type="match status" value="1"/>
</dbReference>
<dbReference type="PANTHER" id="PTHR45036:SF1">
    <property type="entry name" value="METHYLTRANSFERASE LIKE 7A"/>
    <property type="match status" value="1"/>
</dbReference>
<dbReference type="InterPro" id="IPR052356">
    <property type="entry name" value="Thiol_S-MT"/>
</dbReference>
<dbReference type="SUPFAM" id="SSF53335">
    <property type="entry name" value="S-adenosyl-L-methionine-dependent methyltransferases"/>
    <property type="match status" value="1"/>
</dbReference>
<dbReference type="GO" id="GO:0008757">
    <property type="term" value="F:S-adenosylmethionine-dependent methyltransferase activity"/>
    <property type="evidence" value="ECO:0007669"/>
    <property type="project" value="InterPro"/>
</dbReference>
<dbReference type="GO" id="GO:0032259">
    <property type="term" value="P:methylation"/>
    <property type="evidence" value="ECO:0007669"/>
    <property type="project" value="UniProtKB-KW"/>
</dbReference>
<evidence type="ECO:0000313" key="2">
    <source>
        <dbReference type="EMBL" id="BBO20472.1"/>
    </source>
</evidence>
<gene>
    <name evidence="2" type="ORF">DSYM_11710</name>
</gene>
<sequence length="207" mass="22902">MSSGGWYERHVLPYLIELACGTKPVGRQRGKVIPQARGRVLEIGIGTGLNLPFYDAGRVHAIVGVEPSLRMHRLALKRSRAAGLPVEIVGIGAERLPLADRAFDTVVSTYTLCTIPDPVAALREVRRVLAPGGRLLFSEHGRAPDESVRKWQSRLQPVWMKFSGGCRLDRDIPAILKEAGFDPQVQQMYIPGPRIVSYHYWGEALAV</sequence>
<reference evidence="2" key="1">
    <citation type="journal article" name="DNA Res.">
        <title>The physiological potential of anammox bacteria as revealed by their core genome structure.</title>
        <authorList>
            <person name="Okubo T."/>
            <person name="Toyoda A."/>
            <person name="Fukuhara K."/>
            <person name="Uchiyama I."/>
            <person name="Harigaya Y."/>
            <person name="Kuroiwa M."/>
            <person name="Suzuki T."/>
            <person name="Murakami Y."/>
            <person name="Suwa Y."/>
            <person name="Takami H."/>
        </authorList>
    </citation>
    <scope>NUCLEOTIDE SEQUENCE</scope>
    <source>
        <strain evidence="2">317325-3</strain>
    </source>
</reference>
<dbReference type="PANTHER" id="PTHR45036">
    <property type="entry name" value="METHYLTRANSFERASE LIKE 7B"/>
    <property type="match status" value="1"/>
</dbReference>
<dbReference type="AlphaFoldDB" id="A0A809RLU8"/>
<organism evidence="2 3">
    <name type="scientific">Candidatus Desulfobacillus denitrificans</name>
    <dbReference type="NCBI Taxonomy" id="2608985"/>
    <lineage>
        <taxon>Bacteria</taxon>
        <taxon>Pseudomonadati</taxon>
        <taxon>Pseudomonadota</taxon>
        <taxon>Betaproteobacteria</taxon>
        <taxon>Candidatus Desulfobacillus</taxon>
    </lineage>
</organism>
<evidence type="ECO:0000259" key="1">
    <source>
        <dbReference type="Pfam" id="PF08241"/>
    </source>
</evidence>
<dbReference type="InterPro" id="IPR029063">
    <property type="entry name" value="SAM-dependent_MTases_sf"/>
</dbReference>
<evidence type="ECO:0000313" key="3">
    <source>
        <dbReference type="Proteomes" id="UP000662914"/>
    </source>
</evidence>
<feature type="domain" description="Methyltransferase type 11" evidence="1">
    <location>
        <begin position="41"/>
        <end position="137"/>
    </location>
</feature>
<dbReference type="KEGG" id="ddz:DSYM_11710"/>
<dbReference type="InterPro" id="IPR013216">
    <property type="entry name" value="Methyltransf_11"/>
</dbReference>
<dbReference type="EMBL" id="AP021857">
    <property type="protein sequence ID" value="BBO20472.1"/>
    <property type="molecule type" value="Genomic_DNA"/>
</dbReference>
<proteinExistence type="predicted"/>
<keyword evidence="2" id="KW-0489">Methyltransferase</keyword>
<protein>
    <submittedName>
        <fullName evidence="2">Class I SAM-dependent methyltransferase</fullName>
    </submittedName>
</protein>